<evidence type="ECO:0000313" key="2">
    <source>
        <dbReference type="EMBL" id="KLN34299.1"/>
    </source>
</evidence>
<feature type="compositionally biased region" description="Basic and acidic residues" evidence="1">
    <location>
        <begin position="1"/>
        <end position="10"/>
    </location>
</feature>
<feature type="compositionally biased region" description="Basic and acidic residues" evidence="1">
    <location>
        <begin position="17"/>
        <end position="28"/>
    </location>
</feature>
<feature type="region of interest" description="Disordered" evidence="1">
    <location>
        <begin position="1"/>
        <end position="60"/>
    </location>
</feature>
<comment type="caution">
    <text evidence="2">The sequence shown here is derived from an EMBL/GenBank/DDBJ whole genome shotgun (WGS) entry which is preliminary data.</text>
</comment>
<proteinExistence type="predicted"/>
<dbReference type="EMBL" id="JNBQ01000016">
    <property type="protein sequence ID" value="KLN34299.1"/>
    <property type="molecule type" value="Genomic_DNA"/>
</dbReference>
<name>A0A0H2KR18_9MICO</name>
<dbReference type="AlphaFoldDB" id="A0A0H2KR18"/>
<dbReference type="Proteomes" id="UP000035265">
    <property type="component" value="Unassembled WGS sequence"/>
</dbReference>
<evidence type="ECO:0000256" key="1">
    <source>
        <dbReference type="SAM" id="MobiDB-lite"/>
    </source>
</evidence>
<gene>
    <name evidence="2" type="ORF">FB00_12860</name>
</gene>
<accession>A0A0H2KR18</accession>
<organism evidence="2 3">
    <name type="scientific">Cellulosimicrobium funkei</name>
    <dbReference type="NCBI Taxonomy" id="264251"/>
    <lineage>
        <taxon>Bacteria</taxon>
        <taxon>Bacillati</taxon>
        <taxon>Actinomycetota</taxon>
        <taxon>Actinomycetes</taxon>
        <taxon>Micrococcales</taxon>
        <taxon>Promicromonosporaceae</taxon>
        <taxon>Cellulosimicrobium</taxon>
    </lineage>
</organism>
<reference evidence="2 3" key="1">
    <citation type="submission" date="2014-05" db="EMBL/GenBank/DDBJ databases">
        <title>Cellulosimicrobium funkei U11 genome.</title>
        <authorList>
            <person name="Hu C."/>
            <person name="Gong Y."/>
            <person name="Wan W."/>
            <person name="Jiang M."/>
        </authorList>
    </citation>
    <scope>NUCLEOTIDE SEQUENCE [LARGE SCALE GENOMIC DNA]</scope>
    <source>
        <strain evidence="2 3">U11</strain>
    </source>
</reference>
<keyword evidence="3" id="KW-1185">Reference proteome</keyword>
<protein>
    <submittedName>
        <fullName evidence="2">Uncharacterized protein</fullName>
    </submittedName>
</protein>
<sequence length="60" mass="6272">MSENDERGYDPAEDPDADPRSLNPREGRQASGSGSDHDTDPDSEPGNVNPRTGGEASGDS</sequence>
<dbReference type="RefSeq" id="WP_047233265.1">
    <property type="nucleotide sequence ID" value="NZ_JNBQ01000016.1"/>
</dbReference>
<evidence type="ECO:0000313" key="3">
    <source>
        <dbReference type="Proteomes" id="UP000035265"/>
    </source>
</evidence>
<dbReference type="PATRIC" id="fig|264251.5.peg.2613"/>